<evidence type="ECO:0000256" key="1">
    <source>
        <dbReference type="ARBA" id="ARBA00004906"/>
    </source>
</evidence>
<comment type="similarity">
    <text evidence="2">Belongs to the ubiquitin-activating E1 family.</text>
</comment>
<evidence type="ECO:0000313" key="6">
    <source>
        <dbReference type="Proteomes" id="UP000601435"/>
    </source>
</evidence>
<keyword evidence="3" id="KW-1133">Transmembrane helix</keyword>
<dbReference type="InterPro" id="IPR042063">
    <property type="entry name" value="Ubi_acti_E1_SCCH"/>
</dbReference>
<organism evidence="5 6">
    <name type="scientific">Symbiodinium necroappetens</name>
    <dbReference type="NCBI Taxonomy" id="1628268"/>
    <lineage>
        <taxon>Eukaryota</taxon>
        <taxon>Sar</taxon>
        <taxon>Alveolata</taxon>
        <taxon>Dinophyceae</taxon>
        <taxon>Suessiales</taxon>
        <taxon>Symbiodiniaceae</taxon>
        <taxon>Symbiodinium</taxon>
    </lineage>
</organism>
<protein>
    <submittedName>
        <fullName evidence="5">Uba1 protein</fullName>
    </submittedName>
</protein>
<dbReference type="GO" id="GO:0008641">
    <property type="term" value="F:ubiquitin-like modifier activating enzyme activity"/>
    <property type="evidence" value="ECO:0007669"/>
    <property type="project" value="InterPro"/>
</dbReference>
<sequence>DDDFNFHIEFITRCANLRADNYHIANSDFHKVKLVAGRIVPAIATTTAAVCGLAGSLLENRRRSMGPCRGGLPDFSRGIGKGRSAPD</sequence>
<evidence type="ECO:0000256" key="2">
    <source>
        <dbReference type="ARBA" id="ARBA00005673"/>
    </source>
</evidence>
<dbReference type="InterPro" id="IPR019572">
    <property type="entry name" value="UBA_E1_SCCH"/>
</dbReference>
<keyword evidence="3" id="KW-0472">Membrane</keyword>
<dbReference type="Gene3D" id="1.10.10.2660">
    <property type="entry name" value="Ubiquitin-activating enzyme E1, SCCH domain"/>
    <property type="match status" value="1"/>
</dbReference>
<keyword evidence="6" id="KW-1185">Reference proteome</keyword>
<comment type="caution">
    <text evidence="5">The sequence shown here is derived from an EMBL/GenBank/DDBJ whole genome shotgun (WGS) entry which is preliminary data.</text>
</comment>
<dbReference type="AlphaFoldDB" id="A0A812LT74"/>
<evidence type="ECO:0000259" key="4">
    <source>
        <dbReference type="Pfam" id="PF10585"/>
    </source>
</evidence>
<feature type="non-terminal residue" evidence="5">
    <location>
        <position position="1"/>
    </location>
</feature>
<dbReference type="InterPro" id="IPR035985">
    <property type="entry name" value="Ubiquitin-activating_enz"/>
</dbReference>
<reference evidence="5" key="1">
    <citation type="submission" date="2021-02" db="EMBL/GenBank/DDBJ databases">
        <authorList>
            <person name="Dougan E. K."/>
            <person name="Rhodes N."/>
            <person name="Thang M."/>
            <person name="Chan C."/>
        </authorList>
    </citation>
    <scope>NUCLEOTIDE SEQUENCE</scope>
</reference>
<dbReference type="SUPFAM" id="SSF69572">
    <property type="entry name" value="Activating enzymes of the ubiquitin-like proteins"/>
    <property type="match status" value="1"/>
</dbReference>
<comment type="pathway">
    <text evidence="1">Protein modification; protein ubiquitination.</text>
</comment>
<dbReference type="Proteomes" id="UP000601435">
    <property type="component" value="Unassembled WGS sequence"/>
</dbReference>
<keyword evidence="3" id="KW-0812">Transmembrane</keyword>
<dbReference type="OrthoDB" id="10252231at2759"/>
<evidence type="ECO:0000313" key="5">
    <source>
        <dbReference type="EMBL" id="CAE7245399.1"/>
    </source>
</evidence>
<evidence type="ECO:0000256" key="3">
    <source>
        <dbReference type="SAM" id="Phobius"/>
    </source>
</evidence>
<dbReference type="EMBL" id="CAJNJA010009299">
    <property type="protein sequence ID" value="CAE7245399.1"/>
    <property type="molecule type" value="Genomic_DNA"/>
</dbReference>
<name>A0A812LT74_9DINO</name>
<proteinExistence type="inferred from homology"/>
<feature type="transmembrane region" description="Helical" evidence="3">
    <location>
        <begin position="39"/>
        <end position="58"/>
    </location>
</feature>
<gene>
    <name evidence="5" type="primary">Uba1</name>
    <name evidence="5" type="ORF">SNEC2469_LOCUS4746</name>
</gene>
<feature type="domain" description="Ubiquitin-activating enzyme SCCH" evidence="4">
    <location>
        <begin position="1"/>
        <end position="33"/>
    </location>
</feature>
<dbReference type="Pfam" id="PF10585">
    <property type="entry name" value="UBA_E1_SCCH"/>
    <property type="match status" value="1"/>
</dbReference>
<accession>A0A812LT74</accession>